<dbReference type="Gene3D" id="3.40.50.200">
    <property type="entry name" value="Peptidase S8/S53 domain"/>
    <property type="match status" value="2"/>
</dbReference>
<dbReference type="Proteomes" id="UP000288805">
    <property type="component" value="Unassembled WGS sequence"/>
</dbReference>
<evidence type="ECO:0000256" key="1">
    <source>
        <dbReference type="ARBA" id="ARBA00011073"/>
    </source>
</evidence>
<dbReference type="EMBL" id="QGNW01001117">
    <property type="protein sequence ID" value="RVW55388.1"/>
    <property type="molecule type" value="Genomic_DNA"/>
</dbReference>
<dbReference type="InterPro" id="IPR045051">
    <property type="entry name" value="SBT"/>
</dbReference>
<proteinExistence type="inferred from homology"/>
<dbReference type="Gene3D" id="3.50.30.30">
    <property type="match status" value="1"/>
</dbReference>
<dbReference type="AlphaFoldDB" id="A0A438F5U7"/>
<evidence type="ECO:0000313" key="4">
    <source>
        <dbReference type="Proteomes" id="UP000288805"/>
    </source>
</evidence>
<comment type="caution">
    <text evidence="3">The sequence shown here is derived from an EMBL/GenBank/DDBJ whole genome shotgun (WGS) entry which is preliminary data.</text>
</comment>
<keyword evidence="3" id="KW-0378">Hydrolase</keyword>
<keyword evidence="3" id="KW-0645">Protease</keyword>
<protein>
    <submittedName>
        <fullName evidence="3">Subtilisin-like protease SBT1.8</fullName>
    </submittedName>
</protein>
<accession>A0A438F5U7</accession>
<dbReference type="PANTHER" id="PTHR10795">
    <property type="entry name" value="PROPROTEIN CONVERTASE SUBTILISIN/KEXIN"/>
    <property type="match status" value="1"/>
</dbReference>
<sequence>MPPNQGFPTLSTFTAMRPATTLGEDVTIGLVDTEIVESASFNDAGIFEIPTKWKGECVKGLGFSSSMCNKKLIGAREHLSLTIMPGTGRRMTPRAHVAMYKVLWYAGGYASDVIATISLSLGIGGLPLYKDPVPMATFAGMEKGGIFVASSAGNQGPWPGTLHDGVPWLLDVPAGTIDHDCIGVVALGNGVSIIGASLYHGN</sequence>
<dbReference type="SUPFAM" id="SSF52743">
    <property type="entry name" value="Subtilisin-like"/>
    <property type="match status" value="1"/>
</dbReference>
<dbReference type="GO" id="GO:0006508">
    <property type="term" value="P:proteolysis"/>
    <property type="evidence" value="ECO:0007669"/>
    <property type="project" value="UniProtKB-KW"/>
</dbReference>
<evidence type="ECO:0000256" key="2">
    <source>
        <dbReference type="ARBA" id="ARBA00022729"/>
    </source>
</evidence>
<gene>
    <name evidence="3" type="primary">SBT1.8_0</name>
    <name evidence="3" type="ORF">CK203_078437</name>
</gene>
<dbReference type="GO" id="GO:0004252">
    <property type="term" value="F:serine-type endopeptidase activity"/>
    <property type="evidence" value="ECO:0007669"/>
    <property type="project" value="InterPro"/>
</dbReference>
<organism evidence="3 4">
    <name type="scientific">Vitis vinifera</name>
    <name type="common">Grape</name>
    <dbReference type="NCBI Taxonomy" id="29760"/>
    <lineage>
        <taxon>Eukaryota</taxon>
        <taxon>Viridiplantae</taxon>
        <taxon>Streptophyta</taxon>
        <taxon>Embryophyta</taxon>
        <taxon>Tracheophyta</taxon>
        <taxon>Spermatophyta</taxon>
        <taxon>Magnoliopsida</taxon>
        <taxon>eudicotyledons</taxon>
        <taxon>Gunneridae</taxon>
        <taxon>Pentapetalae</taxon>
        <taxon>rosids</taxon>
        <taxon>Vitales</taxon>
        <taxon>Vitaceae</taxon>
        <taxon>Viteae</taxon>
        <taxon>Vitis</taxon>
    </lineage>
</organism>
<keyword evidence="2" id="KW-0732">Signal</keyword>
<name>A0A438F5U7_VITVI</name>
<reference evidence="3 4" key="1">
    <citation type="journal article" date="2018" name="PLoS Genet.">
        <title>Population sequencing reveals clonal diversity and ancestral inbreeding in the grapevine cultivar Chardonnay.</title>
        <authorList>
            <person name="Roach M.J."/>
            <person name="Johnson D.L."/>
            <person name="Bohlmann J."/>
            <person name="van Vuuren H.J."/>
            <person name="Jones S.J."/>
            <person name="Pretorius I.S."/>
            <person name="Schmidt S.A."/>
            <person name="Borneman A.R."/>
        </authorList>
    </citation>
    <scope>NUCLEOTIDE SEQUENCE [LARGE SCALE GENOMIC DNA]</scope>
    <source>
        <strain evidence="4">cv. Chardonnay</strain>
        <tissue evidence="3">Leaf</tissue>
    </source>
</reference>
<evidence type="ECO:0000313" key="3">
    <source>
        <dbReference type="EMBL" id="RVW55388.1"/>
    </source>
</evidence>
<dbReference type="InterPro" id="IPR036852">
    <property type="entry name" value="Peptidase_S8/S53_dom_sf"/>
</dbReference>
<comment type="similarity">
    <text evidence="1">Belongs to the peptidase S8 family.</text>
</comment>